<evidence type="ECO:0000256" key="1">
    <source>
        <dbReference type="ARBA" id="ARBA00022729"/>
    </source>
</evidence>
<proteinExistence type="predicted"/>
<name>A0A938WZ69_9CLOT</name>
<evidence type="ECO:0000313" key="2">
    <source>
        <dbReference type="EMBL" id="MBM6826366.1"/>
    </source>
</evidence>
<dbReference type="RefSeq" id="WP_204908415.1">
    <property type="nucleotide sequence ID" value="NZ_JACJLV010000010.1"/>
</dbReference>
<protein>
    <submittedName>
        <fullName evidence="2">Transporter substrate-binding domain-containing protein</fullName>
    </submittedName>
</protein>
<organism evidence="2 3">
    <name type="scientific">Mordavella massiliensis</name>
    <dbReference type="NCBI Taxonomy" id="1871024"/>
    <lineage>
        <taxon>Bacteria</taxon>
        <taxon>Bacillati</taxon>
        <taxon>Bacillota</taxon>
        <taxon>Clostridia</taxon>
        <taxon>Eubacteriales</taxon>
        <taxon>Clostridiaceae</taxon>
        <taxon>Mordavella</taxon>
    </lineage>
</organism>
<dbReference type="AlphaFoldDB" id="A0A938WZ69"/>
<accession>A0A938WZ69</accession>
<dbReference type="CDD" id="cd13530">
    <property type="entry name" value="PBP2_peptides_like"/>
    <property type="match status" value="1"/>
</dbReference>
<dbReference type="PANTHER" id="PTHR35936">
    <property type="entry name" value="MEMBRANE-BOUND LYTIC MUREIN TRANSGLYCOSYLASE F"/>
    <property type="match status" value="1"/>
</dbReference>
<gene>
    <name evidence="2" type="ORF">H6A13_04475</name>
</gene>
<evidence type="ECO:0000313" key="3">
    <source>
        <dbReference type="Proteomes" id="UP000713880"/>
    </source>
</evidence>
<dbReference type="SMART" id="SM00062">
    <property type="entry name" value="PBPb"/>
    <property type="match status" value="1"/>
</dbReference>
<dbReference type="SUPFAM" id="SSF53850">
    <property type="entry name" value="Periplasmic binding protein-like II"/>
    <property type="match status" value="2"/>
</dbReference>
<reference evidence="2" key="1">
    <citation type="submission" date="2020-08" db="EMBL/GenBank/DDBJ databases">
        <authorList>
            <person name="Cejkova D."/>
            <person name="Kubasova T."/>
            <person name="Jahodarova E."/>
            <person name="Rychlik I."/>
        </authorList>
    </citation>
    <scope>NUCLEOTIDE SEQUENCE</scope>
    <source>
        <strain evidence="2">An420c</strain>
    </source>
</reference>
<dbReference type="PANTHER" id="PTHR35936:SF17">
    <property type="entry name" value="ARGININE-BINDING EXTRACELLULAR PROTEIN ARTP"/>
    <property type="match status" value="1"/>
</dbReference>
<keyword evidence="3" id="KW-1185">Reference proteome</keyword>
<dbReference type="PROSITE" id="PS51257">
    <property type="entry name" value="PROKAR_LIPOPROTEIN"/>
    <property type="match status" value="1"/>
</dbReference>
<dbReference type="Proteomes" id="UP000713880">
    <property type="component" value="Unassembled WGS sequence"/>
</dbReference>
<keyword evidence="1" id="KW-0732">Signal</keyword>
<dbReference type="Pfam" id="PF00497">
    <property type="entry name" value="SBP_bac_3"/>
    <property type="match status" value="1"/>
</dbReference>
<dbReference type="EMBL" id="JACJLV010000010">
    <property type="protein sequence ID" value="MBM6826366.1"/>
    <property type="molecule type" value="Genomic_DNA"/>
</dbReference>
<sequence length="291" mass="31066">MKKKLALGLALVLACGTLAGCGGSSEEGKDSAESGATTAKVIDVDLTDEEYAFGVDKDQPELLEQANAFIAKVLEDGTFDEICDKYFGDGEPEAVQSAELDTSKDQLVVATNAAFEPFEYTQGDNYYGIDMELAALFAEELGQELVIQNMDFDAVCLSVGQHKCDIAMAGLTINDEREELVTFTDSYYQASQRLIVPSTDTSFDDCADADAVAAKLAELDSSDSVGVQQGTTGQFYVEGDADWGFEGLPAKCVPYKNGSLAVQDMLQGKIQYVIIDAAPAAAITEAINEVQ</sequence>
<reference evidence="2" key="2">
    <citation type="journal article" date="2021" name="Sci. Rep.">
        <title>The distribution of antibiotic resistance genes in chicken gut microbiota commensals.</title>
        <authorList>
            <person name="Juricova H."/>
            <person name="Matiasovicova J."/>
            <person name="Kubasova T."/>
            <person name="Cejkova D."/>
            <person name="Rychlik I."/>
        </authorList>
    </citation>
    <scope>NUCLEOTIDE SEQUENCE</scope>
    <source>
        <strain evidence="2">An420c</strain>
    </source>
</reference>
<dbReference type="InterPro" id="IPR001638">
    <property type="entry name" value="Solute-binding_3/MltF_N"/>
</dbReference>
<dbReference type="Gene3D" id="3.40.190.10">
    <property type="entry name" value="Periplasmic binding protein-like II"/>
    <property type="match status" value="4"/>
</dbReference>
<comment type="caution">
    <text evidence="2">The sequence shown here is derived from an EMBL/GenBank/DDBJ whole genome shotgun (WGS) entry which is preliminary data.</text>
</comment>